<accession>A0ABM9NP94</accession>
<dbReference type="PANTHER" id="PTHR38685:SF1">
    <property type="entry name" value="CELL DIVISION PROTEIN ZIPA"/>
    <property type="match status" value="1"/>
</dbReference>
<organism evidence="11 12">
    <name type="scientific">Candidatus Providencia siddallii</name>
    <dbReference type="NCBI Taxonomy" id="1715285"/>
    <lineage>
        <taxon>Bacteria</taxon>
        <taxon>Pseudomonadati</taxon>
        <taxon>Pseudomonadota</taxon>
        <taxon>Gammaproteobacteria</taxon>
        <taxon>Enterobacterales</taxon>
        <taxon>Morganellaceae</taxon>
        <taxon>Providencia</taxon>
    </lineage>
</organism>
<dbReference type="HAMAP" id="MF_00509">
    <property type="entry name" value="ZipA"/>
    <property type="match status" value="1"/>
</dbReference>
<keyword evidence="4 8" id="KW-0812">Transmembrane</keyword>
<keyword evidence="5 8" id="KW-1133">Transmembrane helix</keyword>
<evidence type="ECO:0000256" key="7">
    <source>
        <dbReference type="ARBA" id="ARBA00023306"/>
    </source>
</evidence>
<sequence length="279" mass="32288">MQDLRLILIIVFIIAIIVLLFHGLWTNSKERSKLFYDKTFLNHNKAIDNSKVINKKYKHKKPQAEIKDNIKTNIGFSSVSLSNNLLYNKIYKKKYSDINNKIFSINKNINIPKEKIKINYEKQEGFINKEKIKFKKIEDLTKNEKIILILHVSAHQGKLLHGDSLLKSIIQIGFKFGKKKIFHRHVNLSGSGPILFSLANMIKPGYFDIKTMFELTTLGVTIFMIIPCYGEAEQNFKLMLQSAQCIASDVGGIVLDDDRRMITPQKIKVYFDKIKTHLK</sequence>
<evidence type="ECO:0000313" key="12">
    <source>
        <dbReference type="Proteomes" id="UP001497533"/>
    </source>
</evidence>
<evidence type="ECO:0000256" key="8">
    <source>
        <dbReference type="HAMAP-Rule" id="MF_00509"/>
    </source>
</evidence>
<dbReference type="GO" id="GO:0051301">
    <property type="term" value="P:cell division"/>
    <property type="evidence" value="ECO:0007669"/>
    <property type="project" value="UniProtKB-KW"/>
</dbReference>
<dbReference type="SUPFAM" id="SSF64383">
    <property type="entry name" value="Cell-division protein ZipA, C-terminal domain"/>
    <property type="match status" value="1"/>
</dbReference>
<keyword evidence="3 8" id="KW-0132">Cell division</keyword>
<dbReference type="NCBIfam" id="TIGR02205">
    <property type="entry name" value="septum_zipA"/>
    <property type="match status" value="1"/>
</dbReference>
<comment type="subunit">
    <text evidence="8">Interacts with FtsZ via their C-terminal domains.</text>
</comment>
<keyword evidence="6 8" id="KW-0472">Membrane</keyword>
<dbReference type="InterPro" id="IPR036765">
    <property type="entry name" value="ZipA_FtsZ-bd_C_sf"/>
</dbReference>
<proteinExistence type="inferred from homology"/>
<evidence type="ECO:0000256" key="3">
    <source>
        <dbReference type="ARBA" id="ARBA00022618"/>
    </source>
</evidence>
<gene>
    <name evidence="8 11" type="primary">zipA</name>
    <name evidence="11" type="ORF">PRHACTZTBTEA_371</name>
</gene>
<feature type="domain" description="ZipA C-terminal FtsZ-binding" evidence="10">
    <location>
        <begin position="144"/>
        <end position="274"/>
    </location>
</feature>
<keyword evidence="12" id="KW-1185">Reference proteome</keyword>
<evidence type="ECO:0000256" key="9">
    <source>
        <dbReference type="RuleBase" id="RU003612"/>
    </source>
</evidence>
<feature type="transmembrane region" description="Helical" evidence="8">
    <location>
        <begin position="6"/>
        <end position="25"/>
    </location>
</feature>
<dbReference type="RefSeq" id="WP_341764763.1">
    <property type="nucleotide sequence ID" value="NZ_OZ034688.1"/>
</dbReference>
<protein>
    <recommendedName>
        <fullName evidence="8 9">Cell division protein ZipA</fullName>
    </recommendedName>
</protein>
<dbReference type="Gene3D" id="3.30.1400.10">
    <property type="entry name" value="ZipA, C-terminal FtsZ-binding domain"/>
    <property type="match status" value="1"/>
</dbReference>
<dbReference type="SMART" id="SM00771">
    <property type="entry name" value="ZipA_C"/>
    <property type="match status" value="1"/>
</dbReference>
<dbReference type="Pfam" id="PF04354">
    <property type="entry name" value="ZipA_C"/>
    <property type="match status" value="1"/>
</dbReference>
<dbReference type="EMBL" id="OZ034688">
    <property type="protein sequence ID" value="CAL1329293.1"/>
    <property type="molecule type" value="Genomic_DNA"/>
</dbReference>
<evidence type="ECO:0000256" key="2">
    <source>
        <dbReference type="ARBA" id="ARBA00022519"/>
    </source>
</evidence>
<dbReference type="InterPro" id="IPR007449">
    <property type="entry name" value="ZipA_FtsZ-bd_C"/>
</dbReference>
<evidence type="ECO:0000313" key="11">
    <source>
        <dbReference type="EMBL" id="CAL1329293.1"/>
    </source>
</evidence>
<evidence type="ECO:0000256" key="5">
    <source>
        <dbReference type="ARBA" id="ARBA00022989"/>
    </source>
</evidence>
<dbReference type="InterPro" id="IPR011919">
    <property type="entry name" value="Cell_div_ZipA"/>
</dbReference>
<dbReference type="Proteomes" id="UP001497533">
    <property type="component" value="Chromosome"/>
</dbReference>
<evidence type="ECO:0000259" key="10">
    <source>
        <dbReference type="SMART" id="SM00771"/>
    </source>
</evidence>
<evidence type="ECO:0000256" key="4">
    <source>
        <dbReference type="ARBA" id="ARBA00022692"/>
    </source>
</evidence>
<name>A0ABM9NP94_9GAMM</name>
<evidence type="ECO:0000256" key="1">
    <source>
        <dbReference type="ARBA" id="ARBA00022475"/>
    </source>
</evidence>
<comment type="subcellular location">
    <subcellularLocation>
        <location evidence="8">Cell inner membrane</location>
        <topology evidence="8">Single-pass type I membrane protein</topology>
    </subcellularLocation>
    <text evidence="8">Localizes to the Z ring in an FtsZ-dependent manner.</text>
</comment>
<keyword evidence="1 8" id="KW-1003">Cell membrane</keyword>
<keyword evidence="2 8" id="KW-0997">Cell inner membrane</keyword>
<evidence type="ECO:0000256" key="6">
    <source>
        <dbReference type="ARBA" id="ARBA00023136"/>
    </source>
</evidence>
<comment type="function">
    <text evidence="8 9">Essential cell division protein that stabilizes the FtsZ protofilaments by cross-linking them and that serves as a cytoplasmic membrane anchor for the Z ring. Also required for the recruitment to the septal ring of downstream cell division proteins.</text>
</comment>
<dbReference type="PANTHER" id="PTHR38685">
    <property type="entry name" value="CELL DIVISION PROTEIN ZIPA"/>
    <property type="match status" value="1"/>
</dbReference>
<keyword evidence="7 8" id="KW-0131">Cell cycle</keyword>
<reference evidence="11" key="1">
    <citation type="submission" date="2024-04" db="EMBL/GenBank/DDBJ databases">
        <authorList>
            <person name="Manzano-Marin A."/>
            <person name="Manzano-Marin A."/>
            <person name="Alejandro Manzano Marin A."/>
        </authorList>
    </citation>
    <scope>NUCLEOTIDE SEQUENCE [LARGE SCALE GENOMIC DNA]</scope>
    <source>
        <strain evidence="11">TABTEA</strain>
    </source>
</reference>
<comment type="similarity">
    <text evidence="8 9">Belongs to the ZipA family.</text>
</comment>